<keyword evidence="1" id="KW-1133">Transmembrane helix</keyword>
<dbReference type="AlphaFoldDB" id="A0A2H0RCV5"/>
<proteinExistence type="predicted"/>
<sequence length="488" mass="52740">MIQVSRLRIKENGQSLIEIVIALAIGVLLIGGVTTLIGVNLRSSYDTKTVQTASSFAQEIIDQTKSVAESDWHKIYNLTKGSGQRYYISTTTPNIVISNGTELVTSDGKNFSRYFYVENSNRTKCGIGDITSNATTSCDDNFSLAGANDRADDPLTQKITAVVLLNNNEVVRQIQYLIRSGNAVLIQTDWSGGDGQVGPITTVNNKFETLTNIDAASIPGAIKLNLPGGGGGGGNIDPILGYAFNDIIEWIDFRTPGNIMVYNDRLEGYASSSVGYIALNCNSTPIEDICASSDFKVSNDGNGNLTGWAWNDGIGWISFDSASAGSLYPYQVIIDTGTGEFSGWAWNDNIGWISFNCINTSSCGAVSYKVKTDWVNYGITGSLISSIFDTGSIDGVTLNSVIWHGTQPSETNVKFQIASSNNPTGPWSYFGPSGSSVDYYIGSASSSIPLNLRNHNNVRYFRYKIFLDSDSSKTLTPQVNDVIINYSI</sequence>
<dbReference type="Proteomes" id="UP000231602">
    <property type="component" value="Unassembled WGS sequence"/>
</dbReference>
<reference evidence="2 3" key="1">
    <citation type="submission" date="2017-09" db="EMBL/GenBank/DDBJ databases">
        <title>Depth-based differentiation of microbial function through sediment-hosted aquifers and enrichment of novel symbionts in the deep terrestrial subsurface.</title>
        <authorList>
            <person name="Probst A.J."/>
            <person name="Ladd B."/>
            <person name="Jarett J.K."/>
            <person name="Geller-Mcgrath D.E."/>
            <person name="Sieber C.M."/>
            <person name="Emerson J.B."/>
            <person name="Anantharaman K."/>
            <person name="Thomas B.C."/>
            <person name="Malmstrom R."/>
            <person name="Stieglmeier M."/>
            <person name="Klingl A."/>
            <person name="Woyke T."/>
            <person name="Ryan C.M."/>
            <person name="Banfield J.F."/>
        </authorList>
    </citation>
    <scope>NUCLEOTIDE SEQUENCE [LARGE SCALE GENOMIC DNA]</scope>
    <source>
        <strain evidence="2">CG10_big_fil_rev_8_21_14_0_10_31_9</strain>
    </source>
</reference>
<evidence type="ECO:0000313" key="3">
    <source>
        <dbReference type="Proteomes" id="UP000231602"/>
    </source>
</evidence>
<gene>
    <name evidence="2" type="ORF">COV23_01180</name>
</gene>
<feature type="transmembrane region" description="Helical" evidence="1">
    <location>
        <begin position="16"/>
        <end position="39"/>
    </location>
</feature>
<accession>A0A2H0RCV5</accession>
<evidence type="ECO:0000256" key="1">
    <source>
        <dbReference type="SAM" id="Phobius"/>
    </source>
</evidence>
<dbReference type="EMBL" id="PCXV01000021">
    <property type="protein sequence ID" value="PIR44196.1"/>
    <property type="molecule type" value="Genomic_DNA"/>
</dbReference>
<keyword evidence="1" id="KW-0812">Transmembrane</keyword>
<organism evidence="2 3">
    <name type="scientific">Candidatus Wolfebacteria bacterium CG10_big_fil_rev_8_21_14_0_10_31_9</name>
    <dbReference type="NCBI Taxonomy" id="1975070"/>
    <lineage>
        <taxon>Bacteria</taxon>
        <taxon>Candidatus Wolfeibacteriota</taxon>
    </lineage>
</organism>
<keyword evidence="1" id="KW-0472">Membrane</keyword>
<name>A0A2H0RCV5_9BACT</name>
<comment type="caution">
    <text evidence="2">The sequence shown here is derived from an EMBL/GenBank/DDBJ whole genome shotgun (WGS) entry which is preliminary data.</text>
</comment>
<evidence type="ECO:0000313" key="2">
    <source>
        <dbReference type="EMBL" id="PIR44196.1"/>
    </source>
</evidence>
<protein>
    <submittedName>
        <fullName evidence="2">Uncharacterized protein</fullName>
    </submittedName>
</protein>